<dbReference type="Proteomes" id="UP000789405">
    <property type="component" value="Unassembled WGS sequence"/>
</dbReference>
<comment type="caution">
    <text evidence="2">The sequence shown here is derived from an EMBL/GenBank/DDBJ whole genome shotgun (WGS) entry which is preliminary data.</text>
</comment>
<dbReference type="OrthoDB" id="2216067at2759"/>
<protein>
    <submittedName>
        <fullName evidence="2">13870_t:CDS:1</fullName>
    </submittedName>
</protein>
<reference evidence="2" key="1">
    <citation type="submission" date="2021-06" db="EMBL/GenBank/DDBJ databases">
        <authorList>
            <person name="Kallberg Y."/>
            <person name="Tangrot J."/>
            <person name="Rosling A."/>
        </authorList>
    </citation>
    <scope>NUCLEOTIDE SEQUENCE</scope>
    <source>
        <strain evidence="2">MA453B</strain>
    </source>
</reference>
<dbReference type="AlphaFoldDB" id="A0A9N9K336"/>
<gene>
    <name evidence="2" type="ORF">DERYTH_LOCUS24507</name>
</gene>
<keyword evidence="3" id="KW-1185">Reference proteome</keyword>
<feature type="region of interest" description="Disordered" evidence="1">
    <location>
        <begin position="77"/>
        <end position="121"/>
    </location>
</feature>
<feature type="non-terminal residue" evidence="2">
    <location>
        <position position="1"/>
    </location>
</feature>
<organism evidence="2 3">
    <name type="scientific">Dentiscutata erythropus</name>
    <dbReference type="NCBI Taxonomy" id="1348616"/>
    <lineage>
        <taxon>Eukaryota</taxon>
        <taxon>Fungi</taxon>
        <taxon>Fungi incertae sedis</taxon>
        <taxon>Mucoromycota</taxon>
        <taxon>Glomeromycotina</taxon>
        <taxon>Glomeromycetes</taxon>
        <taxon>Diversisporales</taxon>
        <taxon>Gigasporaceae</taxon>
        <taxon>Dentiscutata</taxon>
    </lineage>
</organism>
<evidence type="ECO:0000256" key="1">
    <source>
        <dbReference type="SAM" id="MobiDB-lite"/>
    </source>
</evidence>
<feature type="compositionally biased region" description="Acidic residues" evidence="1">
    <location>
        <begin position="96"/>
        <end position="108"/>
    </location>
</feature>
<proteinExistence type="predicted"/>
<evidence type="ECO:0000313" key="3">
    <source>
        <dbReference type="Proteomes" id="UP000789405"/>
    </source>
</evidence>
<sequence length="121" mass="14349">ALVGLNLQETQDKIGGPEIIVEIDKTKIRKRKHNHGHHVKVNHSLYYVDPNMCVYTNTIEETWNGIKLQVPPRNCTESEIPEEIMDREEISKGEERDEEKEREDSIEEIENKNRNHRNYER</sequence>
<name>A0A9N9K336_9GLOM</name>
<feature type="compositionally biased region" description="Basic and acidic residues" evidence="1">
    <location>
        <begin position="109"/>
        <end position="121"/>
    </location>
</feature>
<evidence type="ECO:0000313" key="2">
    <source>
        <dbReference type="EMBL" id="CAG8806614.1"/>
    </source>
</evidence>
<dbReference type="EMBL" id="CAJVPY010041476">
    <property type="protein sequence ID" value="CAG8806614.1"/>
    <property type="molecule type" value="Genomic_DNA"/>
</dbReference>
<accession>A0A9N9K336</accession>